<accession>A0AAV9U9J5</accession>
<name>A0AAV9U9J5_9PEZI</name>
<proteinExistence type="predicted"/>
<dbReference type="AlphaFoldDB" id="A0AAV9U9J5"/>
<feature type="chain" id="PRO_5043765597" description="Secreted protein" evidence="1">
    <location>
        <begin position="22"/>
        <end position="100"/>
    </location>
</feature>
<reference evidence="2 3" key="1">
    <citation type="submission" date="2019-10" db="EMBL/GenBank/DDBJ databases">
        <authorList>
            <person name="Palmer J.M."/>
        </authorList>
    </citation>
    <scope>NUCLEOTIDE SEQUENCE [LARGE SCALE GENOMIC DNA]</scope>
    <source>
        <strain evidence="2 3">TWF696</strain>
    </source>
</reference>
<dbReference type="Proteomes" id="UP001375240">
    <property type="component" value="Unassembled WGS sequence"/>
</dbReference>
<protein>
    <recommendedName>
        <fullName evidence="4">Secreted protein</fullName>
    </recommendedName>
</protein>
<keyword evidence="1" id="KW-0732">Signal</keyword>
<sequence length="100" mass="11569">MHRTYLFAFVAQRTVIIIVTGKWCSCEFGTDDDDDDELRTRAEAPSTYTCRVCSAERSLRRAGWIRELLKGLRGTNRLRYNEDAQADECELPSLYARSTR</sequence>
<comment type="caution">
    <text evidence="2">The sequence shown here is derived from an EMBL/GenBank/DDBJ whole genome shotgun (WGS) entry which is preliminary data.</text>
</comment>
<gene>
    <name evidence="2" type="ORF">TWF696_009915</name>
</gene>
<evidence type="ECO:0000313" key="3">
    <source>
        <dbReference type="Proteomes" id="UP001375240"/>
    </source>
</evidence>
<keyword evidence="3" id="KW-1185">Reference proteome</keyword>
<evidence type="ECO:0000313" key="2">
    <source>
        <dbReference type="EMBL" id="KAK6337974.1"/>
    </source>
</evidence>
<dbReference type="EMBL" id="JAVHNQ010000010">
    <property type="protein sequence ID" value="KAK6337974.1"/>
    <property type="molecule type" value="Genomic_DNA"/>
</dbReference>
<feature type="signal peptide" evidence="1">
    <location>
        <begin position="1"/>
        <end position="21"/>
    </location>
</feature>
<evidence type="ECO:0000256" key="1">
    <source>
        <dbReference type="SAM" id="SignalP"/>
    </source>
</evidence>
<organism evidence="2 3">
    <name type="scientific">Orbilia brochopaga</name>
    <dbReference type="NCBI Taxonomy" id="3140254"/>
    <lineage>
        <taxon>Eukaryota</taxon>
        <taxon>Fungi</taxon>
        <taxon>Dikarya</taxon>
        <taxon>Ascomycota</taxon>
        <taxon>Pezizomycotina</taxon>
        <taxon>Orbiliomycetes</taxon>
        <taxon>Orbiliales</taxon>
        <taxon>Orbiliaceae</taxon>
        <taxon>Orbilia</taxon>
    </lineage>
</organism>
<evidence type="ECO:0008006" key="4">
    <source>
        <dbReference type="Google" id="ProtNLM"/>
    </source>
</evidence>